<feature type="compositionally biased region" description="Polar residues" evidence="1">
    <location>
        <begin position="1"/>
        <end position="13"/>
    </location>
</feature>
<evidence type="ECO:0000313" key="3">
    <source>
        <dbReference type="Proteomes" id="UP000735302"/>
    </source>
</evidence>
<evidence type="ECO:0000313" key="2">
    <source>
        <dbReference type="EMBL" id="GFO08597.1"/>
    </source>
</evidence>
<dbReference type="AlphaFoldDB" id="A0AAV4ANT8"/>
<gene>
    <name evidence="2" type="ORF">PoB_003510200</name>
</gene>
<sequence>MNQCLEELNNTNQKARRKIKNSRYVKRKRGGTEELIKTKKQRFLGRIRVERNNKRESLKNKVSKVEQQGMEGLEKKTMKEVRTKRPFGQRGKFSLPEECDVTIIKMSRGNHSDLFLCQRLIRLDCPEAQGKLHVKGVRDESGHHHTGLEPIREMTNMGGVDKTLARAAHTGSGYQGIALSPRLVRAMSRSLKA</sequence>
<reference evidence="2 3" key="1">
    <citation type="journal article" date="2021" name="Elife">
        <title>Chloroplast acquisition without the gene transfer in kleptoplastic sea slugs, Plakobranchus ocellatus.</title>
        <authorList>
            <person name="Maeda T."/>
            <person name="Takahashi S."/>
            <person name="Yoshida T."/>
            <person name="Shimamura S."/>
            <person name="Takaki Y."/>
            <person name="Nagai Y."/>
            <person name="Toyoda A."/>
            <person name="Suzuki Y."/>
            <person name="Arimoto A."/>
            <person name="Ishii H."/>
            <person name="Satoh N."/>
            <person name="Nishiyama T."/>
            <person name="Hasebe M."/>
            <person name="Maruyama T."/>
            <person name="Minagawa J."/>
            <person name="Obokata J."/>
            <person name="Shigenobu S."/>
        </authorList>
    </citation>
    <scope>NUCLEOTIDE SEQUENCE [LARGE SCALE GENOMIC DNA]</scope>
</reference>
<protein>
    <submittedName>
        <fullName evidence="2">Uncharacterized protein</fullName>
    </submittedName>
</protein>
<evidence type="ECO:0000256" key="1">
    <source>
        <dbReference type="SAM" id="MobiDB-lite"/>
    </source>
</evidence>
<feature type="region of interest" description="Disordered" evidence="1">
    <location>
        <begin position="1"/>
        <end position="20"/>
    </location>
</feature>
<name>A0AAV4ANT8_9GAST</name>
<keyword evidence="3" id="KW-1185">Reference proteome</keyword>
<organism evidence="2 3">
    <name type="scientific">Plakobranchus ocellatus</name>
    <dbReference type="NCBI Taxonomy" id="259542"/>
    <lineage>
        <taxon>Eukaryota</taxon>
        <taxon>Metazoa</taxon>
        <taxon>Spiralia</taxon>
        <taxon>Lophotrochozoa</taxon>
        <taxon>Mollusca</taxon>
        <taxon>Gastropoda</taxon>
        <taxon>Heterobranchia</taxon>
        <taxon>Euthyneura</taxon>
        <taxon>Panpulmonata</taxon>
        <taxon>Sacoglossa</taxon>
        <taxon>Placobranchoidea</taxon>
        <taxon>Plakobranchidae</taxon>
        <taxon>Plakobranchus</taxon>
    </lineage>
</organism>
<accession>A0AAV4ANT8</accession>
<dbReference type="Proteomes" id="UP000735302">
    <property type="component" value="Unassembled WGS sequence"/>
</dbReference>
<proteinExistence type="predicted"/>
<dbReference type="EMBL" id="BLXT01003971">
    <property type="protein sequence ID" value="GFO08597.1"/>
    <property type="molecule type" value="Genomic_DNA"/>
</dbReference>
<comment type="caution">
    <text evidence="2">The sequence shown here is derived from an EMBL/GenBank/DDBJ whole genome shotgun (WGS) entry which is preliminary data.</text>
</comment>